<evidence type="ECO:0000313" key="3">
    <source>
        <dbReference type="Proteomes" id="UP001107558"/>
    </source>
</evidence>
<sequence>MYKVLEAYFVGKLMFDEAEIFRRVLRAFLSRHNENANGGRGRGQNGRGRGHNGRGRGHNGRGRGHNGRGRGHNGRGRGHNGQGRGHGQALGESSRGGNNRAAISQGRSSHGARAQHERQHRRERFPSLNEQLAQLHHQIEAREIRIRTLEEVQRRQQNLVNLEKPQNNAGRRRSL</sequence>
<feature type="region of interest" description="Disordered" evidence="1">
    <location>
        <begin position="33"/>
        <end position="125"/>
    </location>
</feature>
<accession>A0A9J6CE31</accession>
<feature type="compositionally biased region" description="Polar residues" evidence="1">
    <location>
        <begin position="95"/>
        <end position="108"/>
    </location>
</feature>
<reference evidence="2" key="1">
    <citation type="submission" date="2021-03" db="EMBL/GenBank/DDBJ databases">
        <title>Chromosome level genome of the anhydrobiotic midge Polypedilum vanderplanki.</title>
        <authorList>
            <person name="Yoshida Y."/>
            <person name="Kikawada T."/>
            <person name="Gusev O."/>
        </authorList>
    </citation>
    <scope>NUCLEOTIDE SEQUENCE</scope>
    <source>
        <strain evidence="2">NIAS01</strain>
        <tissue evidence="2">Whole body or cell culture</tissue>
    </source>
</reference>
<feature type="compositionally biased region" description="Gly residues" evidence="1">
    <location>
        <begin position="79"/>
        <end position="88"/>
    </location>
</feature>
<gene>
    <name evidence="2" type="ORF">PVAND_009724</name>
</gene>
<feature type="compositionally biased region" description="Gly residues" evidence="1">
    <location>
        <begin position="38"/>
        <end position="47"/>
    </location>
</feature>
<comment type="caution">
    <text evidence="2">The sequence shown here is derived from an EMBL/GenBank/DDBJ whole genome shotgun (WGS) entry which is preliminary data.</text>
</comment>
<dbReference type="Proteomes" id="UP001107558">
    <property type="component" value="Chromosome 1"/>
</dbReference>
<evidence type="ECO:0000256" key="1">
    <source>
        <dbReference type="SAM" id="MobiDB-lite"/>
    </source>
</evidence>
<feature type="compositionally biased region" description="Basic residues" evidence="1">
    <location>
        <begin position="48"/>
        <end position="78"/>
    </location>
</feature>
<evidence type="ECO:0000313" key="2">
    <source>
        <dbReference type="EMBL" id="KAG5680199.1"/>
    </source>
</evidence>
<protein>
    <submittedName>
        <fullName evidence="2">Uncharacterized protein</fullName>
    </submittedName>
</protein>
<keyword evidence="3" id="KW-1185">Reference proteome</keyword>
<dbReference type="AlphaFoldDB" id="A0A9J6CE31"/>
<dbReference type="EMBL" id="JADBJN010000001">
    <property type="protein sequence ID" value="KAG5680199.1"/>
    <property type="molecule type" value="Genomic_DNA"/>
</dbReference>
<organism evidence="2 3">
    <name type="scientific">Polypedilum vanderplanki</name>
    <name type="common">Sleeping chironomid midge</name>
    <dbReference type="NCBI Taxonomy" id="319348"/>
    <lineage>
        <taxon>Eukaryota</taxon>
        <taxon>Metazoa</taxon>
        <taxon>Ecdysozoa</taxon>
        <taxon>Arthropoda</taxon>
        <taxon>Hexapoda</taxon>
        <taxon>Insecta</taxon>
        <taxon>Pterygota</taxon>
        <taxon>Neoptera</taxon>
        <taxon>Endopterygota</taxon>
        <taxon>Diptera</taxon>
        <taxon>Nematocera</taxon>
        <taxon>Chironomoidea</taxon>
        <taxon>Chironomidae</taxon>
        <taxon>Chironominae</taxon>
        <taxon>Polypedilum</taxon>
        <taxon>Polypedilum</taxon>
    </lineage>
</organism>
<name>A0A9J6CE31_POLVA</name>
<proteinExistence type="predicted"/>